<protein>
    <submittedName>
        <fullName evidence="1">Uncharacterized protein</fullName>
    </submittedName>
</protein>
<dbReference type="Proteomes" id="UP001385951">
    <property type="component" value="Unassembled WGS sequence"/>
</dbReference>
<evidence type="ECO:0000313" key="1">
    <source>
        <dbReference type="EMBL" id="KAK7691598.1"/>
    </source>
</evidence>
<reference evidence="1 2" key="1">
    <citation type="submission" date="2022-09" db="EMBL/GenBank/DDBJ databases">
        <authorList>
            <person name="Palmer J.M."/>
        </authorList>
    </citation>
    <scope>NUCLEOTIDE SEQUENCE [LARGE SCALE GENOMIC DNA]</scope>
    <source>
        <strain evidence="1 2">DSM 7382</strain>
    </source>
</reference>
<accession>A0AAW0GDJ7</accession>
<proteinExistence type="predicted"/>
<comment type="caution">
    <text evidence="1">The sequence shown here is derived from an EMBL/GenBank/DDBJ whole genome shotgun (WGS) entry which is preliminary data.</text>
</comment>
<dbReference type="EMBL" id="JASBNA010000005">
    <property type="protein sequence ID" value="KAK7691598.1"/>
    <property type="molecule type" value="Genomic_DNA"/>
</dbReference>
<keyword evidence="2" id="KW-1185">Reference proteome</keyword>
<dbReference type="AlphaFoldDB" id="A0AAW0GDJ7"/>
<sequence length="115" mass="12961">MDLASSCTLDFRKDESARRRFKQIPARVERRKTHEDADFVVEASISLSTLQMLMTTLFKTMYTLSIQHSLSAVCLYTAGTSRPLCPFPCFLASLSFDFLTTLGLYFKFTNAPGAD</sequence>
<gene>
    <name evidence="1" type="ORF">QCA50_004997</name>
</gene>
<name>A0AAW0GDJ7_9APHY</name>
<evidence type="ECO:0000313" key="2">
    <source>
        <dbReference type="Proteomes" id="UP001385951"/>
    </source>
</evidence>
<organism evidence="1 2">
    <name type="scientific">Cerrena zonata</name>
    <dbReference type="NCBI Taxonomy" id="2478898"/>
    <lineage>
        <taxon>Eukaryota</taxon>
        <taxon>Fungi</taxon>
        <taxon>Dikarya</taxon>
        <taxon>Basidiomycota</taxon>
        <taxon>Agaricomycotina</taxon>
        <taxon>Agaricomycetes</taxon>
        <taxon>Polyporales</taxon>
        <taxon>Cerrenaceae</taxon>
        <taxon>Cerrena</taxon>
    </lineage>
</organism>